<dbReference type="PANTHER" id="PTHR43540">
    <property type="entry name" value="PEROXYUREIDOACRYLATE/UREIDOACRYLATE AMIDOHYDROLASE-RELATED"/>
    <property type="match status" value="1"/>
</dbReference>
<dbReference type="Pfam" id="PF00857">
    <property type="entry name" value="Isochorismatase"/>
    <property type="match status" value="1"/>
</dbReference>
<name>A0A1G7Y8M8_9ACTN</name>
<evidence type="ECO:0000313" key="3">
    <source>
        <dbReference type="EMBL" id="SDG92811.1"/>
    </source>
</evidence>
<dbReference type="AlphaFoldDB" id="A0A1G7Y8M8"/>
<gene>
    <name evidence="3" type="ORF">SAMN05216260_13721</name>
</gene>
<feature type="domain" description="Isochorismatase-like" evidence="2">
    <location>
        <begin position="10"/>
        <end position="141"/>
    </location>
</feature>
<dbReference type="EMBL" id="FNAX01000037">
    <property type="protein sequence ID" value="SDG92811.1"/>
    <property type="molecule type" value="Genomic_DNA"/>
</dbReference>
<dbReference type="SUPFAM" id="SSF52499">
    <property type="entry name" value="Isochorismatase-like hydrolases"/>
    <property type="match status" value="1"/>
</dbReference>
<evidence type="ECO:0000256" key="1">
    <source>
        <dbReference type="ARBA" id="ARBA00022801"/>
    </source>
</evidence>
<dbReference type="OrthoDB" id="3174612at2"/>
<protein>
    <submittedName>
        <fullName evidence="3">Nicotinamidase-related amidase</fullName>
    </submittedName>
</protein>
<dbReference type="Gene3D" id="3.40.50.850">
    <property type="entry name" value="Isochorismatase-like"/>
    <property type="match status" value="1"/>
</dbReference>
<dbReference type="Proteomes" id="UP000198614">
    <property type="component" value="Unassembled WGS sequence"/>
</dbReference>
<dbReference type="CDD" id="cd01014">
    <property type="entry name" value="nicotinamidase_related"/>
    <property type="match status" value="1"/>
</dbReference>
<accession>A0A1G7Y8M8</accession>
<organism evidence="3 4">
    <name type="scientific">Streptomyces griseoaurantiacus</name>
    <dbReference type="NCBI Taxonomy" id="68213"/>
    <lineage>
        <taxon>Bacteria</taxon>
        <taxon>Bacillati</taxon>
        <taxon>Actinomycetota</taxon>
        <taxon>Actinomycetes</taxon>
        <taxon>Kitasatosporales</taxon>
        <taxon>Streptomycetaceae</taxon>
        <taxon>Streptomyces</taxon>
        <taxon>Streptomyces aurantiacus group</taxon>
    </lineage>
</organism>
<dbReference type="InterPro" id="IPR036380">
    <property type="entry name" value="Isochorismatase-like_sf"/>
</dbReference>
<sequence length="194" mass="20757">MTTLSGRPHTALLVIDVQNDVMTGAHERDGVVANISALVDRARAEDVPVVWVQHSDDGLTFGSEGWQYVPELARRESEPLVHKKYGDSFEATDLEEVLASRGVGRVVVTGAQTDMCVRSTLHGAFVRGYDVTLVSDAHTTEDLTSYGAPTPAEVVAHTNLYWGFHGGPGRRADTVATKEVTFAAAPAGGPATRD</sequence>
<dbReference type="InterPro" id="IPR000868">
    <property type="entry name" value="Isochorismatase-like_dom"/>
</dbReference>
<dbReference type="GO" id="GO:0016787">
    <property type="term" value="F:hydrolase activity"/>
    <property type="evidence" value="ECO:0007669"/>
    <property type="project" value="UniProtKB-KW"/>
</dbReference>
<dbReference type="PANTHER" id="PTHR43540:SF14">
    <property type="entry name" value="ISOCHORISMATASE"/>
    <property type="match status" value="1"/>
</dbReference>
<evidence type="ECO:0000313" key="4">
    <source>
        <dbReference type="Proteomes" id="UP000198614"/>
    </source>
</evidence>
<evidence type="ECO:0000259" key="2">
    <source>
        <dbReference type="Pfam" id="PF00857"/>
    </source>
</evidence>
<keyword evidence="1" id="KW-0378">Hydrolase</keyword>
<dbReference type="InterPro" id="IPR050272">
    <property type="entry name" value="Isochorismatase-like_hydrls"/>
</dbReference>
<proteinExistence type="predicted"/>
<reference evidence="3 4" key="1">
    <citation type="submission" date="2016-10" db="EMBL/GenBank/DDBJ databases">
        <authorList>
            <person name="de Groot N.N."/>
        </authorList>
    </citation>
    <scope>NUCLEOTIDE SEQUENCE [LARGE SCALE GENOMIC DNA]</scope>
    <source>
        <strain evidence="3 4">CGMCC 4.1859</strain>
    </source>
</reference>